<dbReference type="InterPro" id="IPR008257">
    <property type="entry name" value="Pept_M19"/>
</dbReference>
<comment type="caution">
    <text evidence="1">The sequence shown here is derived from an EMBL/GenBank/DDBJ whole genome shotgun (WGS) entry which is preliminary data.</text>
</comment>
<dbReference type="STRING" id="586239.AD943_10495"/>
<dbReference type="EMBL" id="BJLY01000002">
    <property type="protein sequence ID" value="GEB03583.1"/>
    <property type="molecule type" value="Genomic_DNA"/>
</dbReference>
<dbReference type="CDD" id="cd01301">
    <property type="entry name" value="rDP_like"/>
    <property type="match status" value="1"/>
</dbReference>
<dbReference type="PANTHER" id="PTHR10443">
    <property type="entry name" value="MICROSOMAL DIPEPTIDASE"/>
    <property type="match status" value="1"/>
</dbReference>
<dbReference type="PROSITE" id="PS51365">
    <property type="entry name" value="RENAL_DIPEPTIDASE_2"/>
    <property type="match status" value="1"/>
</dbReference>
<name>A0A4Y3M4N5_9PROT</name>
<dbReference type="GO" id="GO:0006508">
    <property type="term" value="P:proteolysis"/>
    <property type="evidence" value="ECO:0007669"/>
    <property type="project" value="InterPro"/>
</dbReference>
<sequence>MKKGIDRIGRFDKRPLAHDAFPSDLEQTMTDLHDTLLTLDSHIDIPWPDRQDAWAEETSRQVNVPKTRKGGLRAVCLAAYIPQGPRDDDGHAEGWFRVQAMLNVISGLEGGQGVRVCRTAADVRAAYEADDLAVIPAIENGHALGGQPERITELARKYGVRYMTLTHNGHNALADAAIPRKDLEDSETLHEGLSDLGREAIAKMNRSGVLVDVSHAAKSTMMQATEVSTTPVFASHSCARALCDHPRNLDDEQLDRLKETGGLIQVTAMGSFLKKGGGGTVEDLVRHVSYIADRIGVEHVGISSDFDGGGGIPGWKDATETANVTRALQAAGFSDKDIAAIWGGNMLRLLETAEKAATQA</sequence>
<reference evidence="1 2" key="1">
    <citation type="submission" date="2019-06" db="EMBL/GenBank/DDBJ databases">
        <title>Whole genome shotgun sequence of Gluconobacter roseus NBRC 3990.</title>
        <authorList>
            <person name="Hosoyama A."/>
            <person name="Uohara A."/>
            <person name="Ohji S."/>
            <person name="Ichikawa N."/>
        </authorList>
    </citation>
    <scope>NUCLEOTIDE SEQUENCE [LARGE SCALE GENOMIC DNA]</scope>
    <source>
        <strain evidence="1 2">NBRC 3990</strain>
    </source>
</reference>
<dbReference type="Proteomes" id="UP000320772">
    <property type="component" value="Unassembled WGS sequence"/>
</dbReference>
<organism evidence="1 2">
    <name type="scientific">Gluconobacter roseus NBRC 3990</name>
    <dbReference type="NCBI Taxonomy" id="1307950"/>
    <lineage>
        <taxon>Bacteria</taxon>
        <taxon>Pseudomonadati</taxon>
        <taxon>Pseudomonadota</taxon>
        <taxon>Alphaproteobacteria</taxon>
        <taxon>Acetobacterales</taxon>
        <taxon>Acetobacteraceae</taxon>
        <taxon>Gluconobacter</taxon>
    </lineage>
</organism>
<gene>
    <name evidence="1" type="ORF">GRO01_11590</name>
</gene>
<dbReference type="Gene3D" id="3.20.20.140">
    <property type="entry name" value="Metal-dependent hydrolases"/>
    <property type="match status" value="1"/>
</dbReference>
<keyword evidence="2" id="KW-1185">Reference proteome</keyword>
<dbReference type="InterPro" id="IPR032466">
    <property type="entry name" value="Metal_Hydrolase"/>
</dbReference>
<evidence type="ECO:0000313" key="1">
    <source>
        <dbReference type="EMBL" id="GEB03583.1"/>
    </source>
</evidence>
<dbReference type="GO" id="GO:0070573">
    <property type="term" value="F:metallodipeptidase activity"/>
    <property type="evidence" value="ECO:0007669"/>
    <property type="project" value="InterPro"/>
</dbReference>
<evidence type="ECO:0000313" key="2">
    <source>
        <dbReference type="Proteomes" id="UP000320772"/>
    </source>
</evidence>
<accession>A0A4Y3M4N5</accession>
<proteinExistence type="predicted"/>
<dbReference type="Pfam" id="PF01244">
    <property type="entry name" value="Peptidase_M19"/>
    <property type="match status" value="1"/>
</dbReference>
<protein>
    <submittedName>
        <fullName evidence="1">Peptidase</fullName>
    </submittedName>
</protein>
<dbReference type="PANTHER" id="PTHR10443:SF12">
    <property type="entry name" value="DIPEPTIDASE"/>
    <property type="match status" value="1"/>
</dbReference>
<dbReference type="AlphaFoldDB" id="A0A4Y3M4N5"/>
<dbReference type="SUPFAM" id="SSF51556">
    <property type="entry name" value="Metallo-dependent hydrolases"/>
    <property type="match status" value="1"/>
</dbReference>